<feature type="compositionally biased region" description="Low complexity" evidence="1">
    <location>
        <begin position="401"/>
        <end position="412"/>
    </location>
</feature>
<dbReference type="SUPFAM" id="SSF55797">
    <property type="entry name" value="PR-1-like"/>
    <property type="match status" value="2"/>
</dbReference>
<dbReference type="EMBL" id="JARQWQ010000039">
    <property type="protein sequence ID" value="KAK2559578.1"/>
    <property type="molecule type" value="Genomic_DNA"/>
</dbReference>
<feature type="domain" description="SCP" evidence="2">
    <location>
        <begin position="12"/>
        <end position="122"/>
    </location>
</feature>
<feature type="region of interest" description="Disordered" evidence="1">
    <location>
        <begin position="199"/>
        <end position="226"/>
    </location>
</feature>
<feature type="compositionally biased region" description="Basic and acidic residues" evidence="1">
    <location>
        <begin position="310"/>
        <end position="324"/>
    </location>
</feature>
<reference evidence="3" key="2">
    <citation type="journal article" date="2023" name="Science">
        <title>Genomic signatures of disease resistance in endangered staghorn corals.</title>
        <authorList>
            <person name="Vollmer S.V."/>
            <person name="Selwyn J.D."/>
            <person name="Despard B.A."/>
            <person name="Roesel C.L."/>
        </authorList>
    </citation>
    <scope>NUCLEOTIDE SEQUENCE</scope>
    <source>
        <strain evidence="3">K2</strain>
    </source>
</reference>
<dbReference type="AlphaFoldDB" id="A0AAD9V373"/>
<evidence type="ECO:0000313" key="4">
    <source>
        <dbReference type="Proteomes" id="UP001249851"/>
    </source>
</evidence>
<accession>A0AAD9V373</accession>
<dbReference type="SMART" id="SM00198">
    <property type="entry name" value="SCP"/>
    <property type="match status" value="1"/>
</dbReference>
<keyword evidence="4" id="KW-1185">Reference proteome</keyword>
<proteinExistence type="predicted"/>
<feature type="compositionally biased region" description="Basic residues" evidence="1">
    <location>
        <begin position="199"/>
        <end position="212"/>
    </location>
</feature>
<feature type="region of interest" description="Disordered" evidence="1">
    <location>
        <begin position="369"/>
        <end position="503"/>
    </location>
</feature>
<dbReference type="InterPro" id="IPR014044">
    <property type="entry name" value="CAP_dom"/>
</dbReference>
<gene>
    <name evidence="3" type="ORF">P5673_017649</name>
</gene>
<sequence>MRGKAPPQADSDFEQEALNTHNKYREVHGVAPMLLDRGLSNQAKAYAQKIANLGQLMHSSQAEREDAGENLAYACSSNGVPLTGETATKMCKNVLRHLVKSFEFTGVVKVLRVNIASYNATEERLCLVAKIVSLTSDRVPKSLFVGLSSFNELILSFLFSQRIVPFREDWDHKMSHFKCIAVALLLHCVLAGLGLPRKGHHHRVKGRHHHDKHGMNSHDSQHHHKKHSGHHYLKHRTTVGAQRGNVPSPLQDFVLVSGSPLFHERPRSGDGKINATEESIMRPMEENKQLKMAQTSIIQKAEGQETLTSHTKEEAQQPKQEEISRPINSKNTTATSSLTESGQIPENGTAGQAFKPFKHPSEYATAGLNEEKSQENPGMSKINSTTPPHVINVTLHFPKNSSSEVETSTSVSKPWRTSEKPEASSATMGGNNNFLSNQLKQSPLSTNLAKTSKEGSTSIAPNGNQTSATNYNSKPEGQQQSQNGENFPFNIPGIRNFGNDKARNEGAKLGKHLTDNLGPNCHWKITEGKNGDQQFQDEALSTINEFRKIHRSFNVSTSSELSRQAMEYAKKIANMGSLQHDFIAVKNLDEGENLAMGCKQFGIPLTAKEAITN</sequence>
<feature type="region of interest" description="Disordered" evidence="1">
    <location>
        <begin position="261"/>
        <end position="280"/>
    </location>
</feature>
<evidence type="ECO:0000259" key="2">
    <source>
        <dbReference type="SMART" id="SM00198"/>
    </source>
</evidence>
<feature type="compositionally biased region" description="Polar residues" evidence="1">
    <location>
        <begin position="375"/>
        <end position="387"/>
    </location>
</feature>
<feature type="compositionally biased region" description="Polar residues" evidence="1">
    <location>
        <begin position="326"/>
        <end position="350"/>
    </location>
</feature>
<evidence type="ECO:0000313" key="3">
    <source>
        <dbReference type="EMBL" id="KAK2559578.1"/>
    </source>
</evidence>
<name>A0AAD9V373_ACRCE</name>
<protein>
    <submittedName>
        <fullName evidence="3">Golgi-associated plant pathogenesis-related protein 1</fullName>
    </submittedName>
</protein>
<dbReference type="Proteomes" id="UP001249851">
    <property type="component" value="Unassembled WGS sequence"/>
</dbReference>
<feature type="region of interest" description="Disordered" evidence="1">
    <location>
        <begin position="306"/>
        <end position="356"/>
    </location>
</feature>
<dbReference type="InterPro" id="IPR035940">
    <property type="entry name" value="CAP_sf"/>
</dbReference>
<organism evidence="3 4">
    <name type="scientific">Acropora cervicornis</name>
    <name type="common">Staghorn coral</name>
    <dbReference type="NCBI Taxonomy" id="6130"/>
    <lineage>
        <taxon>Eukaryota</taxon>
        <taxon>Metazoa</taxon>
        <taxon>Cnidaria</taxon>
        <taxon>Anthozoa</taxon>
        <taxon>Hexacorallia</taxon>
        <taxon>Scleractinia</taxon>
        <taxon>Astrocoeniina</taxon>
        <taxon>Acroporidae</taxon>
        <taxon>Acropora</taxon>
    </lineage>
</organism>
<comment type="caution">
    <text evidence="3">The sequence shown here is derived from an EMBL/GenBank/DDBJ whole genome shotgun (WGS) entry which is preliminary data.</text>
</comment>
<dbReference type="Gene3D" id="3.40.33.10">
    <property type="entry name" value="CAP"/>
    <property type="match status" value="2"/>
</dbReference>
<feature type="compositionally biased region" description="Polar residues" evidence="1">
    <location>
        <begin position="424"/>
        <end position="485"/>
    </location>
</feature>
<reference evidence="3" key="1">
    <citation type="journal article" date="2023" name="G3 (Bethesda)">
        <title>Whole genome assembly and annotation of the endangered Caribbean coral Acropora cervicornis.</title>
        <authorList>
            <person name="Selwyn J.D."/>
            <person name="Vollmer S.V."/>
        </authorList>
    </citation>
    <scope>NUCLEOTIDE SEQUENCE</scope>
    <source>
        <strain evidence="3">K2</strain>
    </source>
</reference>
<evidence type="ECO:0000256" key="1">
    <source>
        <dbReference type="SAM" id="MobiDB-lite"/>
    </source>
</evidence>